<keyword evidence="1" id="KW-0560">Oxidoreductase</keyword>
<reference evidence="3" key="1">
    <citation type="submission" date="2021-01" db="EMBL/GenBank/DDBJ databases">
        <authorList>
            <person name="Corre E."/>
            <person name="Pelletier E."/>
            <person name="Niang G."/>
            <person name="Scheremetjew M."/>
            <person name="Finn R."/>
            <person name="Kale V."/>
            <person name="Holt S."/>
            <person name="Cochrane G."/>
            <person name="Meng A."/>
            <person name="Brown T."/>
            <person name="Cohen L."/>
        </authorList>
    </citation>
    <scope>NUCLEOTIDE SEQUENCE</scope>
    <source>
        <strain evidence="3">Fehren 1</strain>
    </source>
</reference>
<proteinExistence type="predicted"/>
<feature type="domain" description="3-beta hydroxysteroid dehydrogenase/isomerase" evidence="2">
    <location>
        <begin position="1"/>
        <end position="172"/>
    </location>
</feature>
<sequence>MTAAVAGATYVIHIASPLSGNLTTEEDYKPAVDGTMAVVRACSQHRVRRCVITSSIAACMNMLPGDKPDLLNESHWSVVEGNNKITKYGKSKTLAEKAAWDFKASLQPEQDFELVTILPGFVMGPPLRTEHTASVGFIKRLINGEMAEIKDDGCGVVDVRDVAYAHLAAIQKPAAAGHRFILVNFGAKFIEFAQPIIDKYVPLGWNVSQTKGVPNPDAIITQFDNTASREVLGVQYRDFTQTMVDMADKCVELGIVTKP</sequence>
<dbReference type="InterPro" id="IPR002225">
    <property type="entry name" value="3Beta_OHSteriod_DH/Estase"/>
</dbReference>
<gene>
    <name evidence="3" type="ORF">FEHR0123_LOCUS2390</name>
</gene>
<dbReference type="GO" id="GO:0006694">
    <property type="term" value="P:steroid biosynthetic process"/>
    <property type="evidence" value="ECO:0007669"/>
    <property type="project" value="InterPro"/>
</dbReference>
<dbReference type="GO" id="GO:0016616">
    <property type="term" value="F:oxidoreductase activity, acting on the CH-OH group of donors, NAD or NADP as acceptor"/>
    <property type="evidence" value="ECO:0007669"/>
    <property type="project" value="InterPro"/>
</dbReference>
<name>A0A7S3HY17_9SPIT</name>
<dbReference type="EMBL" id="HBIE01007479">
    <property type="protein sequence ID" value="CAE0307483.1"/>
    <property type="molecule type" value="Transcribed_RNA"/>
</dbReference>
<dbReference type="AlphaFoldDB" id="A0A7S3HY17"/>
<dbReference type="PANTHER" id="PTHR10366">
    <property type="entry name" value="NAD DEPENDENT EPIMERASE/DEHYDRATASE"/>
    <property type="match status" value="1"/>
</dbReference>
<dbReference type="Gene3D" id="3.40.50.720">
    <property type="entry name" value="NAD(P)-binding Rossmann-like Domain"/>
    <property type="match status" value="1"/>
</dbReference>
<dbReference type="InterPro" id="IPR050425">
    <property type="entry name" value="NAD(P)_dehydrat-like"/>
</dbReference>
<evidence type="ECO:0000313" key="3">
    <source>
        <dbReference type="EMBL" id="CAE0307483.1"/>
    </source>
</evidence>
<dbReference type="InterPro" id="IPR036291">
    <property type="entry name" value="NAD(P)-bd_dom_sf"/>
</dbReference>
<evidence type="ECO:0000259" key="2">
    <source>
        <dbReference type="Pfam" id="PF01073"/>
    </source>
</evidence>
<dbReference type="SUPFAM" id="SSF51735">
    <property type="entry name" value="NAD(P)-binding Rossmann-fold domains"/>
    <property type="match status" value="1"/>
</dbReference>
<dbReference type="Pfam" id="PF01073">
    <property type="entry name" value="3Beta_HSD"/>
    <property type="match status" value="1"/>
</dbReference>
<accession>A0A7S3HY17</accession>
<evidence type="ECO:0000256" key="1">
    <source>
        <dbReference type="ARBA" id="ARBA00023002"/>
    </source>
</evidence>
<protein>
    <recommendedName>
        <fullName evidence="2">3-beta hydroxysteroid dehydrogenase/isomerase domain-containing protein</fullName>
    </recommendedName>
</protein>
<dbReference type="PANTHER" id="PTHR10366:SF564">
    <property type="entry name" value="STEROL-4-ALPHA-CARBOXYLATE 3-DEHYDROGENASE, DECARBOXYLATING"/>
    <property type="match status" value="1"/>
</dbReference>
<organism evidence="3">
    <name type="scientific">Favella ehrenbergii</name>
    <dbReference type="NCBI Taxonomy" id="182087"/>
    <lineage>
        <taxon>Eukaryota</taxon>
        <taxon>Sar</taxon>
        <taxon>Alveolata</taxon>
        <taxon>Ciliophora</taxon>
        <taxon>Intramacronucleata</taxon>
        <taxon>Spirotrichea</taxon>
        <taxon>Choreotrichia</taxon>
        <taxon>Tintinnida</taxon>
        <taxon>Xystonellidae</taxon>
        <taxon>Favella</taxon>
    </lineage>
</organism>